<dbReference type="EMBL" id="AOHV01000024">
    <property type="protein sequence ID" value="ELY38119.1"/>
    <property type="molecule type" value="Genomic_DNA"/>
</dbReference>
<evidence type="ECO:0000313" key="2">
    <source>
        <dbReference type="EMBL" id="ADJ16023.1"/>
    </source>
</evidence>
<dbReference type="RefSeq" id="WP_008415973.1">
    <property type="nucleotide sequence ID" value="NC_014297.1"/>
</dbReference>
<reference evidence="2 4" key="1">
    <citation type="journal article" date="2010" name="J. Bacteriol.">
        <title>Complete genome sequence of Halalkalicoccus jeotgali B3(T), an extremely halophilic archaeon.</title>
        <authorList>
            <person name="Roh S.W."/>
            <person name="Nam Y.D."/>
            <person name="Nam S.H."/>
            <person name="Choi S.H."/>
            <person name="Park H.S."/>
            <person name="Bae J.W."/>
        </authorList>
    </citation>
    <scope>NUCLEOTIDE SEQUENCE [LARGE SCALE GENOMIC DNA]</scope>
    <source>
        <strain evidence="2">B3</strain>
        <strain evidence="4">DSM 18796 / CECT 7217 / JCM 14584 / KCTC 4019 / B3</strain>
    </source>
</reference>
<gene>
    <name evidence="2" type="ordered locus">HacjB3_13210</name>
    <name evidence="3" type="ORF">C497_08414</name>
</gene>
<dbReference type="Proteomes" id="UP000011645">
    <property type="component" value="Unassembled WGS sequence"/>
</dbReference>
<dbReference type="HOGENOM" id="CLU_211857_0_0_2"/>
<accession>D8J7K3</accession>
<dbReference type="PATRIC" id="fig|795797.18.peg.2641"/>
<feature type="transmembrane region" description="Helical" evidence="1">
    <location>
        <begin position="32"/>
        <end position="49"/>
    </location>
</feature>
<reference evidence="3 5" key="2">
    <citation type="journal article" date="2014" name="PLoS Genet.">
        <title>Phylogenetically driven sequencing of extremely halophilic archaea reveals strategies for static and dynamic osmo-response.</title>
        <authorList>
            <person name="Becker E.A."/>
            <person name="Seitzer P.M."/>
            <person name="Tritt A."/>
            <person name="Larsen D."/>
            <person name="Krusor M."/>
            <person name="Yao A.I."/>
            <person name="Wu D."/>
            <person name="Madern D."/>
            <person name="Eisen J.A."/>
            <person name="Darling A.E."/>
            <person name="Facciotti M.T."/>
        </authorList>
    </citation>
    <scope>NUCLEOTIDE SEQUENCE [LARGE SCALE GENOMIC DNA]</scope>
    <source>
        <strain evidence="3">B3</strain>
        <strain evidence="5">DSM 18796 / CECT 7217 / JCM 14584 / KCTC 4019 / B3</strain>
    </source>
</reference>
<proteinExistence type="predicted"/>
<dbReference type="Proteomes" id="UP000000390">
    <property type="component" value="Chromosome"/>
</dbReference>
<dbReference type="STRING" id="795797.HacjB3_13210"/>
<protein>
    <submittedName>
        <fullName evidence="2">Uncharacterized protein</fullName>
    </submittedName>
</protein>
<evidence type="ECO:0000313" key="5">
    <source>
        <dbReference type="Proteomes" id="UP000011645"/>
    </source>
</evidence>
<keyword evidence="5" id="KW-1185">Reference proteome</keyword>
<evidence type="ECO:0000313" key="4">
    <source>
        <dbReference type="Proteomes" id="UP000000390"/>
    </source>
</evidence>
<name>D8J7K3_HALJB</name>
<keyword evidence="1" id="KW-0472">Membrane</keyword>
<organism evidence="2 4">
    <name type="scientific">Halalkalicoccus jeotgali (strain DSM 18796 / CECT 7217 / JCM 14584 / KCTC 4019 / B3)</name>
    <dbReference type="NCBI Taxonomy" id="795797"/>
    <lineage>
        <taxon>Archaea</taxon>
        <taxon>Methanobacteriati</taxon>
        <taxon>Methanobacteriota</taxon>
        <taxon>Stenosarchaea group</taxon>
        <taxon>Halobacteria</taxon>
        <taxon>Halobacteriales</taxon>
        <taxon>Halococcaceae</taxon>
        <taxon>Halalkalicoccus</taxon>
    </lineage>
</organism>
<evidence type="ECO:0000313" key="3">
    <source>
        <dbReference type="EMBL" id="ELY38119.1"/>
    </source>
</evidence>
<dbReference type="GeneID" id="54763670"/>
<dbReference type="EMBL" id="CP002062">
    <property type="protein sequence ID" value="ADJ16023.1"/>
    <property type="molecule type" value="Genomic_DNA"/>
</dbReference>
<dbReference type="AlphaFoldDB" id="D8J7K3"/>
<keyword evidence="1" id="KW-0812">Transmembrane</keyword>
<sequence>MNRTLGLGLGLTTGGLAGYLLGIAVAYPGRSLSVTLVMIGIALAAIGSGKT</sequence>
<keyword evidence="1" id="KW-1133">Transmembrane helix</keyword>
<dbReference type="KEGG" id="hje:HacjB3_13210"/>
<evidence type="ECO:0000256" key="1">
    <source>
        <dbReference type="SAM" id="Phobius"/>
    </source>
</evidence>